<dbReference type="InterPro" id="IPR050204">
    <property type="entry name" value="AraC_XylS_family_regulators"/>
</dbReference>
<name>A0A7G9SSH8_9GAMM</name>
<dbReference type="Proteomes" id="UP000515804">
    <property type="component" value="Chromosome"/>
</dbReference>
<keyword evidence="2" id="KW-0238">DNA-binding</keyword>
<dbReference type="AlphaFoldDB" id="A0A7G9SSH8"/>
<dbReference type="GO" id="GO:0043565">
    <property type="term" value="F:sequence-specific DNA binding"/>
    <property type="evidence" value="ECO:0007669"/>
    <property type="project" value="InterPro"/>
</dbReference>
<feature type="domain" description="HTH araC/xylS-type" evidence="4">
    <location>
        <begin position="170"/>
        <end position="268"/>
    </location>
</feature>
<dbReference type="InterPro" id="IPR018060">
    <property type="entry name" value="HTH_AraC"/>
</dbReference>
<accession>A0A7G9SSH8</accession>
<dbReference type="SMART" id="SM00342">
    <property type="entry name" value="HTH_ARAC"/>
    <property type="match status" value="1"/>
</dbReference>
<evidence type="ECO:0000256" key="1">
    <source>
        <dbReference type="ARBA" id="ARBA00023015"/>
    </source>
</evidence>
<dbReference type="PANTHER" id="PTHR46796">
    <property type="entry name" value="HTH-TYPE TRANSCRIPTIONAL ACTIVATOR RHAS-RELATED"/>
    <property type="match status" value="1"/>
</dbReference>
<evidence type="ECO:0000256" key="3">
    <source>
        <dbReference type="ARBA" id="ARBA00023163"/>
    </source>
</evidence>
<proteinExistence type="predicted"/>
<protein>
    <submittedName>
        <fullName evidence="5">Helix-turn-helix transcriptional regulator</fullName>
    </submittedName>
</protein>
<dbReference type="SUPFAM" id="SSF46689">
    <property type="entry name" value="Homeodomain-like"/>
    <property type="match status" value="2"/>
</dbReference>
<evidence type="ECO:0000313" key="5">
    <source>
        <dbReference type="EMBL" id="QNN70803.1"/>
    </source>
</evidence>
<keyword evidence="3" id="KW-0804">Transcription</keyword>
<organism evidence="5 6">
    <name type="scientific">Thermomonas carbonis</name>
    <dbReference type="NCBI Taxonomy" id="1463158"/>
    <lineage>
        <taxon>Bacteria</taxon>
        <taxon>Pseudomonadati</taxon>
        <taxon>Pseudomonadota</taxon>
        <taxon>Gammaproteobacteria</taxon>
        <taxon>Lysobacterales</taxon>
        <taxon>Lysobacteraceae</taxon>
        <taxon>Thermomonas</taxon>
    </lineage>
</organism>
<reference evidence="5 6" key="1">
    <citation type="submission" date="2020-08" db="EMBL/GenBank/DDBJ databases">
        <title>Genome sequence of Thermomonas carbonis KCTC 42013T.</title>
        <authorList>
            <person name="Hyun D.-W."/>
            <person name="Bae J.-W."/>
        </authorList>
    </citation>
    <scope>NUCLEOTIDE SEQUENCE [LARGE SCALE GENOMIC DNA]</scope>
    <source>
        <strain evidence="5 6">KCTC 42013</strain>
    </source>
</reference>
<dbReference type="PROSITE" id="PS01124">
    <property type="entry name" value="HTH_ARAC_FAMILY_2"/>
    <property type="match status" value="1"/>
</dbReference>
<dbReference type="KEGG" id="tcn:H9L16_04200"/>
<dbReference type="EMBL" id="CP060719">
    <property type="protein sequence ID" value="QNN70803.1"/>
    <property type="molecule type" value="Genomic_DNA"/>
</dbReference>
<sequence length="296" mass="32373">MRFAAGQFLGDRQTRRRFSGIELADMRPTVPRQDVHTHTHDEAHLLVLHRGAYLSSARAMPEVCVEPVVLLNPPGTHHRDCFHSLDDARFLTVSLDSALWTQATAGAAVPSHATRLPALALPEAYRLWRQLIDFDDTSVLAIEAEVQALLARSAGISDAAAEASGSAWLVRARARLEDDVGNVPGVAELAREAGLHPVYFARAFRRAHGCSPGDYLRQRRVELAIAGLCGGTQPLAEVAGACGFADQSHMSHALQRAVGLSPLQLRRLSRLQVANLQERRRRRAQAVVFAQRESPA</sequence>
<dbReference type="Pfam" id="PF12833">
    <property type="entry name" value="HTH_18"/>
    <property type="match status" value="1"/>
</dbReference>
<dbReference type="InterPro" id="IPR009057">
    <property type="entry name" value="Homeodomain-like_sf"/>
</dbReference>
<dbReference type="RefSeq" id="WP_187553318.1">
    <property type="nucleotide sequence ID" value="NZ_BMZL01000001.1"/>
</dbReference>
<keyword evidence="6" id="KW-1185">Reference proteome</keyword>
<keyword evidence="1" id="KW-0805">Transcription regulation</keyword>
<dbReference type="Gene3D" id="1.10.10.60">
    <property type="entry name" value="Homeodomain-like"/>
    <property type="match status" value="1"/>
</dbReference>
<evidence type="ECO:0000259" key="4">
    <source>
        <dbReference type="PROSITE" id="PS01124"/>
    </source>
</evidence>
<evidence type="ECO:0000256" key="2">
    <source>
        <dbReference type="ARBA" id="ARBA00023125"/>
    </source>
</evidence>
<evidence type="ECO:0000313" key="6">
    <source>
        <dbReference type="Proteomes" id="UP000515804"/>
    </source>
</evidence>
<dbReference type="GO" id="GO:0003700">
    <property type="term" value="F:DNA-binding transcription factor activity"/>
    <property type="evidence" value="ECO:0007669"/>
    <property type="project" value="InterPro"/>
</dbReference>
<gene>
    <name evidence="5" type="ORF">H9L16_04200</name>
</gene>